<proteinExistence type="predicted"/>
<organism evidence="1 2">
    <name type="scientific">Hyalangium rubrum</name>
    <dbReference type="NCBI Taxonomy" id="3103134"/>
    <lineage>
        <taxon>Bacteria</taxon>
        <taxon>Pseudomonadati</taxon>
        <taxon>Myxococcota</taxon>
        <taxon>Myxococcia</taxon>
        <taxon>Myxococcales</taxon>
        <taxon>Cystobacterineae</taxon>
        <taxon>Archangiaceae</taxon>
        <taxon>Hyalangium</taxon>
    </lineage>
</organism>
<name>A0ABU5HB15_9BACT</name>
<accession>A0ABU5HB15</accession>
<evidence type="ECO:0000313" key="1">
    <source>
        <dbReference type="EMBL" id="MDY7229315.1"/>
    </source>
</evidence>
<protein>
    <submittedName>
        <fullName evidence="1">Uncharacterized protein</fullName>
    </submittedName>
</protein>
<dbReference type="RefSeq" id="WP_321548042.1">
    <property type="nucleotide sequence ID" value="NZ_JAXIVS010000008.1"/>
</dbReference>
<keyword evidence="2" id="KW-1185">Reference proteome</keyword>
<sequence>MAPINNYLRRNPLARYAPLLQKGVTDAVNRAKDKVAQDPAGQAKKVVDTFTSVRDGIQGARDQRQAVRDNGFKDTFKKNWSNAANPQINFDKATALKQGMKGLGLVDNLRNLPGQVNTAIQDARQGFRSGATQQERDKAIGSVATASKTTLGTLKTGIELGRDASKVVGTYRAASKAFSEVAPDATRGARFAAASTATKEVLGGAEKTKDVANAARAAVSELAGGTRAGVPDVMGGGTVKAANRALTQAAGEAAGAAVAKNVGKTAAKAAGRFVPGLNVAMAAADAATAYSTVRDPNASATKKVTSVVTALGSAAAATNIPVVSQVGAAVSAVSGLVGGLFG</sequence>
<comment type="caution">
    <text evidence="1">The sequence shown here is derived from an EMBL/GenBank/DDBJ whole genome shotgun (WGS) entry which is preliminary data.</text>
</comment>
<dbReference type="Proteomes" id="UP001291309">
    <property type="component" value="Unassembled WGS sequence"/>
</dbReference>
<gene>
    <name evidence="1" type="ORF">SYV04_23180</name>
</gene>
<dbReference type="EMBL" id="JAXIVS010000008">
    <property type="protein sequence ID" value="MDY7229315.1"/>
    <property type="molecule type" value="Genomic_DNA"/>
</dbReference>
<reference evidence="1 2" key="1">
    <citation type="submission" date="2023-12" db="EMBL/GenBank/DDBJ databases">
        <title>the genome sequence of Hyalangium sp. s54d21.</title>
        <authorList>
            <person name="Zhang X."/>
        </authorList>
    </citation>
    <scope>NUCLEOTIDE SEQUENCE [LARGE SCALE GENOMIC DNA]</scope>
    <source>
        <strain evidence="2">s54d21</strain>
    </source>
</reference>
<evidence type="ECO:0000313" key="2">
    <source>
        <dbReference type="Proteomes" id="UP001291309"/>
    </source>
</evidence>